<dbReference type="InterPro" id="IPR020843">
    <property type="entry name" value="ER"/>
</dbReference>
<name>A0A839TTA5_9BACL</name>
<keyword evidence="4" id="KW-0862">Zinc</keyword>
<dbReference type="Proteomes" id="UP000517523">
    <property type="component" value="Unassembled WGS sequence"/>
</dbReference>
<dbReference type="CDD" id="cd08255">
    <property type="entry name" value="2-desacetyl-2-hydroxyethyl_bacteriochlorophyllide_like"/>
    <property type="match status" value="1"/>
</dbReference>
<comment type="caution">
    <text evidence="7">The sequence shown here is derived from an EMBL/GenBank/DDBJ whole genome shotgun (WGS) entry which is preliminary data.</text>
</comment>
<dbReference type="AlphaFoldDB" id="A0A839TTA5"/>
<dbReference type="PANTHER" id="PTHR43350">
    <property type="entry name" value="NAD-DEPENDENT ALCOHOL DEHYDROGENASE"/>
    <property type="match status" value="1"/>
</dbReference>
<dbReference type="GO" id="GO:0046872">
    <property type="term" value="F:metal ion binding"/>
    <property type="evidence" value="ECO:0007669"/>
    <property type="project" value="UniProtKB-KW"/>
</dbReference>
<dbReference type="Gene3D" id="3.40.50.720">
    <property type="entry name" value="NAD(P)-binding Rossmann-like Domain"/>
    <property type="match status" value="1"/>
</dbReference>
<dbReference type="InterPro" id="IPR036291">
    <property type="entry name" value="NAD(P)-bd_dom_sf"/>
</dbReference>
<evidence type="ECO:0000256" key="2">
    <source>
        <dbReference type="ARBA" id="ARBA00008072"/>
    </source>
</evidence>
<feature type="domain" description="Enoyl reductase (ER)" evidence="6">
    <location>
        <begin position="21"/>
        <end position="330"/>
    </location>
</feature>
<dbReference type="Gene3D" id="3.90.180.10">
    <property type="entry name" value="Medium-chain alcohol dehydrogenases, catalytic domain"/>
    <property type="match status" value="2"/>
</dbReference>
<comment type="cofactor">
    <cofactor evidence="1">
        <name>Zn(2+)</name>
        <dbReference type="ChEBI" id="CHEBI:29105"/>
    </cofactor>
</comment>
<gene>
    <name evidence="7" type="ORF">FHS19_003173</name>
</gene>
<reference evidence="7 8" key="1">
    <citation type="submission" date="2020-08" db="EMBL/GenBank/DDBJ databases">
        <title>Genomic Encyclopedia of Type Strains, Phase III (KMG-III): the genomes of soil and plant-associated and newly described type strains.</title>
        <authorList>
            <person name="Whitman W."/>
        </authorList>
    </citation>
    <scope>NUCLEOTIDE SEQUENCE [LARGE SCALE GENOMIC DNA]</scope>
    <source>
        <strain evidence="7 8">CECT 5831</strain>
    </source>
</reference>
<organism evidence="7 8">
    <name type="scientific">Paenibacillus rhizosphaerae</name>
    <dbReference type="NCBI Taxonomy" id="297318"/>
    <lineage>
        <taxon>Bacteria</taxon>
        <taxon>Bacillati</taxon>
        <taxon>Bacillota</taxon>
        <taxon>Bacilli</taxon>
        <taxon>Bacillales</taxon>
        <taxon>Paenibacillaceae</taxon>
        <taxon>Paenibacillus</taxon>
    </lineage>
</organism>
<dbReference type="EMBL" id="JACHXJ010000002">
    <property type="protein sequence ID" value="MBB3128519.1"/>
    <property type="molecule type" value="Genomic_DNA"/>
</dbReference>
<comment type="similarity">
    <text evidence="2">Belongs to the zinc-containing alcohol dehydrogenase family.</text>
</comment>
<dbReference type="InterPro" id="IPR013149">
    <property type="entry name" value="ADH-like_C"/>
</dbReference>
<dbReference type="PANTHER" id="PTHR43350:SF19">
    <property type="entry name" value="D-GULOSIDE 3-DEHYDROGENASE"/>
    <property type="match status" value="1"/>
</dbReference>
<keyword evidence="5" id="KW-0560">Oxidoreductase</keyword>
<proteinExistence type="inferred from homology"/>
<protein>
    <submittedName>
        <fullName evidence="7">Threonine dehydrogenase-like Zn-dependent dehydrogenase</fullName>
    </submittedName>
</protein>
<dbReference type="SUPFAM" id="SSF50129">
    <property type="entry name" value="GroES-like"/>
    <property type="match status" value="1"/>
</dbReference>
<dbReference type="GO" id="GO:0016491">
    <property type="term" value="F:oxidoreductase activity"/>
    <property type="evidence" value="ECO:0007669"/>
    <property type="project" value="UniProtKB-KW"/>
</dbReference>
<evidence type="ECO:0000313" key="7">
    <source>
        <dbReference type="EMBL" id="MBB3128519.1"/>
    </source>
</evidence>
<evidence type="ECO:0000256" key="1">
    <source>
        <dbReference type="ARBA" id="ARBA00001947"/>
    </source>
</evidence>
<evidence type="ECO:0000256" key="3">
    <source>
        <dbReference type="ARBA" id="ARBA00022723"/>
    </source>
</evidence>
<evidence type="ECO:0000259" key="6">
    <source>
        <dbReference type="SMART" id="SM00829"/>
    </source>
</evidence>
<evidence type="ECO:0000256" key="4">
    <source>
        <dbReference type="ARBA" id="ARBA00022833"/>
    </source>
</evidence>
<dbReference type="SUPFAM" id="SSF51735">
    <property type="entry name" value="NAD(P)-binding Rossmann-fold domains"/>
    <property type="match status" value="1"/>
</dbReference>
<sequence length="367" mass="40315">MIINICPTIGGIEMPKQLIAQAPRKTAITTYEDRDIKPNEVKVRVEHASPKHGSELAGFRGESPHTADYFDEKDGWNLFLPRDPKDISTDGGFGRWNLGNQWVGVIIEAGSEVTEYKVGDRVCCYGGIRETHIVNAVDNYYLKKMPEGMSWKNAVCFDPAQFAFGGIRDAHVRAGDRVAVFGLGAIGQIAAQLAKMAGASWVAVVDPIEGRRQVAIKNGADAAYDPANEDVGLELKKATGKLGVDVIIETSASEFALQQSLRGLAYGGTIAFVGWARAFKGGLDLGREAHFNNAKIVFSRACSEPNPDYPRWSWRRIEDVCWEILSAGRIDCEDIISPVVPFEQSAEGYEQYVDQRPDQSIKLGVTF</sequence>
<evidence type="ECO:0000313" key="8">
    <source>
        <dbReference type="Proteomes" id="UP000517523"/>
    </source>
</evidence>
<keyword evidence="3" id="KW-0479">Metal-binding</keyword>
<evidence type="ECO:0000256" key="5">
    <source>
        <dbReference type="ARBA" id="ARBA00023002"/>
    </source>
</evidence>
<dbReference type="InterPro" id="IPR011032">
    <property type="entry name" value="GroES-like_sf"/>
</dbReference>
<accession>A0A839TTA5</accession>
<dbReference type="Pfam" id="PF00107">
    <property type="entry name" value="ADH_zinc_N"/>
    <property type="match status" value="1"/>
</dbReference>
<dbReference type="SMART" id="SM00829">
    <property type="entry name" value="PKS_ER"/>
    <property type="match status" value="1"/>
</dbReference>